<organism evidence="3 4">
    <name type="scientific">Starmerella bacillaris</name>
    <name type="common">Yeast</name>
    <name type="synonym">Candida zemplinina</name>
    <dbReference type="NCBI Taxonomy" id="1247836"/>
    <lineage>
        <taxon>Eukaryota</taxon>
        <taxon>Fungi</taxon>
        <taxon>Dikarya</taxon>
        <taxon>Ascomycota</taxon>
        <taxon>Saccharomycotina</taxon>
        <taxon>Dipodascomycetes</taxon>
        <taxon>Dipodascales</taxon>
        <taxon>Trichomonascaceae</taxon>
        <taxon>Starmerella</taxon>
    </lineage>
</organism>
<name>A0AAV5RKL7_STABA</name>
<reference evidence="3 4" key="1">
    <citation type="journal article" date="2023" name="Elife">
        <title>Identification of key yeast species and microbe-microbe interactions impacting larval growth of Drosophila in the wild.</title>
        <authorList>
            <person name="Mure A."/>
            <person name="Sugiura Y."/>
            <person name="Maeda R."/>
            <person name="Honda K."/>
            <person name="Sakurai N."/>
            <person name="Takahashi Y."/>
            <person name="Watada M."/>
            <person name="Katoh T."/>
            <person name="Gotoh A."/>
            <person name="Gotoh Y."/>
            <person name="Taniguchi I."/>
            <person name="Nakamura K."/>
            <person name="Hayashi T."/>
            <person name="Katayama T."/>
            <person name="Uemura T."/>
            <person name="Hattori Y."/>
        </authorList>
    </citation>
    <scope>NUCLEOTIDE SEQUENCE [LARGE SCALE GENOMIC DNA]</scope>
    <source>
        <strain evidence="3 4">SB-73</strain>
    </source>
</reference>
<dbReference type="InterPro" id="IPR008278">
    <property type="entry name" value="4-PPantetheinyl_Trfase_dom"/>
</dbReference>
<dbReference type="Pfam" id="PF01648">
    <property type="entry name" value="ACPS"/>
    <property type="match status" value="1"/>
</dbReference>
<dbReference type="Gene3D" id="3.90.470.20">
    <property type="entry name" value="4'-phosphopantetheinyl transferase domain"/>
    <property type="match status" value="2"/>
</dbReference>
<evidence type="ECO:0000313" key="4">
    <source>
        <dbReference type="Proteomes" id="UP001362899"/>
    </source>
</evidence>
<comment type="caution">
    <text evidence="3">The sequence shown here is derived from an EMBL/GenBank/DDBJ whole genome shotgun (WGS) entry which is preliminary data.</text>
</comment>
<dbReference type="InterPro" id="IPR037143">
    <property type="entry name" value="4-PPantetheinyl_Trfase_dom_sf"/>
</dbReference>
<dbReference type="GO" id="GO:0008897">
    <property type="term" value="F:holo-[acyl-carrier-protein] synthase activity"/>
    <property type="evidence" value="ECO:0007669"/>
    <property type="project" value="InterPro"/>
</dbReference>
<dbReference type="Proteomes" id="UP001362899">
    <property type="component" value="Unassembled WGS sequence"/>
</dbReference>
<gene>
    <name evidence="3" type="ORF">DASB73_030370</name>
</gene>
<evidence type="ECO:0000256" key="1">
    <source>
        <dbReference type="ARBA" id="ARBA00022679"/>
    </source>
</evidence>
<evidence type="ECO:0000259" key="2">
    <source>
        <dbReference type="Pfam" id="PF01648"/>
    </source>
</evidence>
<keyword evidence="1" id="KW-0808">Transferase</keyword>
<protein>
    <recommendedName>
        <fullName evidence="2">4'-phosphopantetheinyl transferase domain-containing protein</fullName>
    </recommendedName>
</protein>
<dbReference type="SUPFAM" id="SSF56214">
    <property type="entry name" value="4'-phosphopantetheinyl transferase"/>
    <property type="match status" value="2"/>
</dbReference>
<accession>A0AAV5RKL7</accession>
<keyword evidence="4" id="KW-1185">Reference proteome</keyword>
<feature type="domain" description="4'-phosphopantetheinyl transferase" evidence="2">
    <location>
        <begin position="103"/>
        <end position="152"/>
    </location>
</feature>
<dbReference type="GO" id="GO:0000287">
    <property type="term" value="F:magnesium ion binding"/>
    <property type="evidence" value="ECO:0007669"/>
    <property type="project" value="InterPro"/>
</dbReference>
<dbReference type="EMBL" id="BTGC01000008">
    <property type="protein sequence ID" value="GMM52074.1"/>
    <property type="molecule type" value="Genomic_DNA"/>
</dbReference>
<sequence length="215" mass="24469">MIYIIDFSNWDPEFVKQKCQAYQIVYSEFAYLQTCTKVASLAIKERIRQDYHLEGELLTTRAGKPYFANTSLTFNISHHGNFCVAIVAENKEQSNIEKETAEVGIDITDRNTIFNDEEKKQLYSQVPPSGLDGVFWAAREAYLKYLGVGYQENPVNMIVPSHTVFPNLLLNNSFIVLPVMRIESVYARLFSVGPLVGVVIANYKDLHSVTIMDIK</sequence>
<evidence type="ECO:0000313" key="3">
    <source>
        <dbReference type="EMBL" id="GMM52074.1"/>
    </source>
</evidence>
<proteinExistence type="predicted"/>
<dbReference type="AlphaFoldDB" id="A0AAV5RKL7"/>